<organism evidence="1">
    <name type="scientific">marine sediment metagenome</name>
    <dbReference type="NCBI Taxonomy" id="412755"/>
    <lineage>
        <taxon>unclassified sequences</taxon>
        <taxon>metagenomes</taxon>
        <taxon>ecological metagenomes</taxon>
    </lineage>
</organism>
<protein>
    <submittedName>
        <fullName evidence="1">Uncharacterized protein</fullName>
    </submittedName>
</protein>
<feature type="non-terminal residue" evidence="1">
    <location>
        <position position="1"/>
    </location>
</feature>
<reference evidence="1" key="1">
    <citation type="journal article" date="2014" name="Front. Microbiol.">
        <title>High frequency of phylogenetically diverse reductive dehalogenase-homologous genes in deep subseafloor sedimentary metagenomes.</title>
        <authorList>
            <person name="Kawai M."/>
            <person name="Futagami T."/>
            <person name="Toyoda A."/>
            <person name="Takaki Y."/>
            <person name="Nishi S."/>
            <person name="Hori S."/>
            <person name="Arai W."/>
            <person name="Tsubouchi T."/>
            <person name="Morono Y."/>
            <person name="Uchiyama I."/>
            <person name="Ito T."/>
            <person name="Fujiyama A."/>
            <person name="Inagaki F."/>
            <person name="Takami H."/>
        </authorList>
    </citation>
    <scope>NUCLEOTIDE SEQUENCE</scope>
    <source>
        <strain evidence="1">Expedition CK06-06</strain>
    </source>
</reference>
<gene>
    <name evidence="1" type="ORF">S01H1_67759</name>
</gene>
<dbReference type="EMBL" id="BARS01044896">
    <property type="protein sequence ID" value="GAG40672.1"/>
    <property type="molecule type" value="Genomic_DNA"/>
</dbReference>
<accession>X0XZT0</accession>
<evidence type="ECO:0000313" key="1">
    <source>
        <dbReference type="EMBL" id="GAG40672.1"/>
    </source>
</evidence>
<name>X0XZT0_9ZZZZ</name>
<sequence length="63" mass="6761">WDSVLWGCPGVNLADLLPLSGTQRILLRPAAAEPQAGPVTLFEDACAGRKMGFREKLPDPSVK</sequence>
<comment type="caution">
    <text evidence="1">The sequence shown here is derived from an EMBL/GenBank/DDBJ whole genome shotgun (WGS) entry which is preliminary data.</text>
</comment>
<dbReference type="AlphaFoldDB" id="X0XZT0"/>
<proteinExistence type="predicted"/>